<comment type="caution">
    <text evidence="2">The sequence shown here is derived from an EMBL/GenBank/DDBJ whole genome shotgun (WGS) entry which is preliminary data.</text>
</comment>
<evidence type="ECO:0008006" key="4">
    <source>
        <dbReference type="Google" id="ProtNLM"/>
    </source>
</evidence>
<accession>A0A147KBF9</accession>
<dbReference type="PATRIC" id="fig|1150625.3.peg.578"/>
<dbReference type="InterPro" id="IPR009003">
    <property type="entry name" value="Peptidase_S1_PA"/>
</dbReference>
<dbReference type="AlphaFoldDB" id="A0A147KBF9"/>
<organism evidence="2 3">
    <name type="scientific">Bacillus coahuilensis p1.1.43</name>
    <dbReference type="NCBI Taxonomy" id="1150625"/>
    <lineage>
        <taxon>Bacteria</taxon>
        <taxon>Bacillati</taxon>
        <taxon>Bacillota</taxon>
        <taxon>Bacilli</taxon>
        <taxon>Bacillales</taxon>
        <taxon>Bacillaceae</taxon>
        <taxon>Bacillus</taxon>
    </lineage>
</organism>
<evidence type="ECO:0000313" key="3">
    <source>
        <dbReference type="Proteomes" id="UP000074108"/>
    </source>
</evidence>
<evidence type="ECO:0000313" key="2">
    <source>
        <dbReference type="EMBL" id="KUP08444.1"/>
    </source>
</evidence>
<keyword evidence="1" id="KW-0720">Serine protease</keyword>
<dbReference type="OrthoDB" id="9800974at2"/>
<dbReference type="InterPro" id="IPR043504">
    <property type="entry name" value="Peptidase_S1_PA_chymotrypsin"/>
</dbReference>
<evidence type="ECO:0000256" key="1">
    <source>
        <dbReference type="ARBA" id="ARBA00022825"/>
    </source>
</evidence>
<dbReference type="GO" id="GO:0008236">
    <property type="term" value="F:serine-type peptidase activity"/>
    <property type="evidence" value="ECO:0007669"/>
    <property type="project" value="UniProtKB-KW"/>
</dbReference>
<dbReference type="EMBL" id="LDYG01000012">
    <property type="protein sequence ID" value="KUP08444.1"/>
    <property type="molecule type" value="Genomic_DNA"/>
</dbReference>
<dbReference type="Proteomes" id="UP000074108">
    <property type="component" value="Unassembled WGS sequence"/>
</dbReference>
<dbReference type="RefSeq" id="WP_059350285.1">
    <property type="nucleotide sequence ID" value="NZ_LDYG01000012.1"/>
</dbReference>
<keyword evidence="1" id="KW-0645">Protease</keyword>
<reference evidence="2 3" key="1">
    <citation type="journal article" date="2016" name="Front. Microbiol.">
        <title>Microevolution Analysis of Bacillus coahuilensis Unveils Differences in Phosphorus Acquisition Strategies and Their Regulation.</title>
        <authorList>
            <person name="Gomez-Lunar Z."/>
            <person name="Hernandez-Gonzalez I."/>
            <person name="Rodriguez-Torres M.D."/>
            <person name="Souza V."/>
            <person name="Olmedo-Alvarez G."/>
        </authorList>
    </citation>
    <scope>NUCLEOTIDE SEQUENCE [LARGE SCALE GENOMIC DNA]</scope>
    <source>
        <strain evidence="3">p1.1.43</strain>
    </source>
</reference>
<dbReference type="SUPFAM" id="SSF50494">
    <property type="entry name" value="Trypsin-like serine proteases"/>
    <property type="match status" value="1"/>
</dbReference>
<protein>
    <recommendedName>
        <fullName evidence="4">Serine protease</fullName>
    </recommendedName>
</protein>
<keyword evidence="3" id="KW-1185">Reference proteome</keyword>
<sequence length="289" mass="32289">MKIAELEVKASEILNSINEINEITPEIIKQIENTLPLYSQFYLEYDIATGQFLTKNHSALFMSYIKVFTVPILITNVSGVVANASGVLLSLSKNILVTNYHVYDEWRKQQRNEETLFQIGSISLPVEEIILDCNTSLDLVTLEISDEIINKVCQTSYKKLFIPQKWPVNSEVDEVVVASGFPGKLRSDSTGFSNLYLGTIAEPITDATESKYIIPFDRTTWEKVLGVQDVNSLTSLGGFSGGPVFSNKNNEINLSGIIFEDGGNFFYGIRVIRSSLINRDGTINTTWGY</sequence>
<gene>
    <name evidence="2" type="ORF">Q75_02795</name>
</gene>
<dbReference type="Gene3D" id="2.40.10.10">
    <property type="entry name" value="Trypsin-like serine proteases"/>
    <property type="match status" value="2"/>
</dbReference>
<proteinExistence type="predicted"/>
<keyword evidence="1" id="KW-0378">Hydrolase</keyword>
<name>A0A147KBF9_9BACI</name>
<dbReference type="STRING" id="1150625.Q75_02795"/>